<reference evidence="2 3" key="1">
    <citation type="journal article" date="2019" name="Sci. Rep.">
        <title>Orb-weaving spider Araneus ventricosus genome elucidates the spidroin gene catalogue.</title>
        <authorList>
            <person name="Kono N."/>
            <person name="Nakamura H."/>
            <person name="Ohtoshi R."/>
            <person name="Moran D.A.P."/>
            <person name="Shinohara A."/>
            <person name="Yoshida Y."/>
            <person name="Fujiwara M."/>
            <person name="Mori M."/>
            <person name="Tomita M."/>
            <person name="Arakawa K."/>
        </authorList>
    </citation>
    <scope>NUCLEOTIDE SEQUENCE [LARGE SCALE GENOMIC DNA]</scope>
</reference>
<accession>A0A4Y2BGH9</accession>
<organism evidence="2 3">
    <name type="scientific">Araneus ventricosus</name>
    <name type="common">Orbweaver spider</name>
    <name type="synonym">Epeira ventricosa</name>
    <dbReference type="NCBI Taxonomy" id="182803"/>
    <lineage>
        <taxon>Eukaryota</taxon>
        <taxon>Metazoa</taxon>
        <taxon>Ecdysozoa</taxon>
        <taxon>Arthropoda</taxon>
        <taxon>Chelicerata</taxon>
        <taxon>Arachnida</taxon>
        <taxon>Araneae</taxon>
        <taxon>Araneomorphae</taxon>
        <taxon>Entelegynae</taxon>
        <taxon>Araneoidea</taxon>
        <taxon>Araneidae</taxon>
        <taxon>Araneus</taxon>
    </lineage>
</organism>
<evidence type="ECO:0000313" key="2">
    <source>
        <dbReference type="EMBL" id="GBL90396.1"/>
    </source>
</evidence>
<evidence type="ECO:0000313" key="3">
    <source>
        <dbReference type="Proteomes" id="UP000499080"/>
    </source>
</evidence>
<evidence type="ECO:0000256" key="1">
    <source>
        <dbReference type="SAM" id="MobiDB-lite"/>
    </source>
</evidence>
<feature type="region of interest" description="Disordered" evidence="1">
    <location>
        <begin position="1"/>
        <end position="62"/>
    </location>
</feature>
<comment type="caution">
    <text evidence="2">The sequence shown here is derived from an EMBL/GenBank/DDBJ whole genome shotgun (WGS) entry which is preliminary data.</text>
</comment>
<keyword evidence="3" id="KW-1185">Reference proteome</keyword>
<name>A0A4Y2BGH9_ARAVE</name>
<dbReference type="AlphaFoldDB" id="A0A4Y2BGH9"/>
<dbReference type="Proteomes" id="UP000499080">
    <property type="component" value="Unassembled WGS sequence"/>
</dbReference>
<feature type="compositionally biased region" description="Polar residues" evidence="1">
    <location>
        <begin position="45"/>
        <end position="62"/>
    </location>
</feature>
<gene>
    <name evidence="2" type="ORF">AVEN_178831_1</name>
</gene>
<sequence length="114" mass="12971">MRGRGQHKHPSKNRKTHLSSLTKFYDTPPPSKNTRLKEEERSKTKGSQAGMSSPFRSRTDVTTRALYIIQLQRQVTATREPPWEQYGVPSYFMKAGTREKGEFCAEAKGPTSPN</sequence>
<proteinExistence type="predicted"/>
<dbReference type="EMBL" id="BGPR01000071">
    <property type="protein sequence ID" value="GBL90396.1"/>
    <property type="molecule type" value="Genomic_DNA"/>
</dbReference>
<feature type="compositionally biased region" description="Basic residues" evidence="1">
    <location>
        <begin position="1"/>
        <end position="17"/>
    </location>
</feature>
<protein>
    <submittedName>
        <fullName evidence="2">Uncharacterized protein</fullName>
    </submittedName>
</protein>